<name>A0ABV2IIH8_9BURK</name>
<dbReference type="RefSeq" id="WP_180692753.1">
    <property type="nucleotide sequence ID" value="NZ_CP035708.1"/>
</dbReference>
<accession>A0ABV2IIH8</accession>
<evidence type="ECO:0000313" key="2">
    <source>
        <dbReference type="Proteomes" id="UP001549111"/>
    </source>
</evidence>
<comment type="caution">
    <text evidence="1">The sequence shown here is derived from an EMBL/GenBank/DDBJ whole genome shotgun (WGS) entry which is preliminary data.</text>
</comment>
<organism evidence="1 2">
    <name type="scientific">Sphaerotilus sulfidivorans</name>
    <dbReference type="NCBI Taxonomy" id="639200"/>
    <lineage>
        <taxon>Bacteria</taxon>
        <taxon>Pseudomonadati</taxon>
        <taxon>Pseudomonadota</taxon>
        <taxon>Betaproteobacteria</taxon>
        <taxon>Burkholderiales</taxon>
        <taxon>Sphaerotilaceae</taxon>
        <taxon>Sphaerotilus</taxon>
    </lineage>
</organism>
<sequence>MAMIEALTADDLACSATLVRSPAGMLEVLSDSPPLEARVRAGWPTRAG</sequence>
<protein>
    <recommendedName>
        <fullName evidence="3">GNAT family N-acetyltransferase</fullName>
    </recommendedName>
</protein>
<reference evidence="1 2" key="1">
    <citation type="submission" date="2024-06" db="EMBL/GenBank/DDBJ databases">
        <title>Genomic Encyclopedia of Type Strains, Phase IV (KMG-IV): sequencing the most valuable type-strain genomes for metagenomic binning, comparative biology and taxonomic classification.</title>
        <authorList>
            <person name="Goeker M."/>
        </authorList>
    </citation>
    <scope>NUCLEOTIDE SEQUENCE [LARGE SCALE GENOMIC DNA]</scope>
    <source>
        <strain evidence="1 2">D-501</strain>
    </source>
</reference>
<proteinExistence type="predicted"/>
<keyword evidence="2" id="KW-1185">Reference proteome</keyword>
<evidence type="ECO:0008006" key="3">
    <source>
        <dbReference type="Google" id="ProtNLM"/>
    </source>
</evidence>
<evidence type="ECO:0000313" key="1">
    <source>
        <dbReference type="EMBL" id="MET3602424.1"/>
    </source>
</evidence>
<dbReference type="Proteomes" id="UP001549111">
    <property type="component" value="Unassembled WGS sequence"/>
</dbReference>
<gene>
    <name evidence="1" type="ORF">ABIC99_000200</name>
</gene>
<dbReference type="EMBL" id="JBEPLS010000001">
    <property type="protein sequence ID" value="MET3602424.1"/>
    <property type="molecule type" value="Genomic_DNA"/>
</dbReference>